<dbReference type="PANTHER" id="PTHR43463:SF1">
    <property type="entry name" value="NICOTINATE-NUCLEOTIDE--DIMETHYLBENZIMIDAZOLE PHOSPHORIBOSYLTRANSFERASE"/>
    <property type="match status" value="1"/>
</dbReference>
<comment type="caution">
    <text evidence="12">The sequence shown here is derived from an EMBL/GenBank/DDBJ whole genome shotgun (WGS) entry which is preliminary data.</text>
</comment>
<evidence type="ECO:0000256" key="10">
    <source>
        <dbReference type="ARBA" id="ARBA00047340"/>
    </source>
</evidence>
<feature type="active site" description="Proton acceptor" evidence="11">
    <location>
        <position position="318"/>
    </location>
</feature>
<dbReference type="NCBIfam" id="TIGR03160">
    <property type="entry name" value="cobT_DBIPRT"/>
    <property type="match status" value="1"/>
</dbReference>
<gene>
    <name evidence="11 12" type="primary">cobT</name>
    <name evidence="12" type="ORF">JHL18_07255</name>
</gene>
<dbReference type="InterPro" id="IPR023195">
    <property type="entry name" value="Nict_dMeBzImd_PRibTrfase_N"/>
</dbReference>
<dbReference type="HAMAP" id="MF_00230">
    <property type="entry name" value="CobT"/>
    <property type="match status" value="1"/>
</dbReference>
<evidence type="ECO:0000256" key="1">
    <source>
        <dbReference type="ARBA" id="ARBA00002197"/>
    </source>
</evidence>
<comment type="function">
    <text evidence="1 11">Catalyzes the synthesis of alpha-ribazole-5'-phosphate from nicotinate mononucleotide (NAMN) and 5,6-dimethylbenzimidazole (DMB).</text>
</comment>
<evidence type="ECO:0000256" key="4">
    <source>
        <dbReference type="ARBA" id="ARBA00011991"/>
    </source>
</evidence>
<proteinExistence type="inferred from homology"/>
<keyword evidence="6 11" id="KW-0169">Cobalamin biosynthesis</keyword>
<evidence type="ECO:0000256" key="9">
    <source>
        <dbReference type="ARBA" id="ARBA00030686"/>
    </source>
</evidence>
<evidence type="ECO:0000256" key="5">
    <source>
        <dbReference type="ARBA" id="ARBA00015486"/>
    </source>
</evidence>
<dbReference type="Proteomes" id="UP000596739">
    <property type="component" value="Unassembled WGS sequence"/>
</dbReference>
<evidence type="ECO:0000256" key="2">
    <source>
        <dbReference type="ARBA" id="ARBA00005049"/>
    </source>
</evidence>
<evidence type="ECO:0000256" key="11">
    <source>
        <dbReference type="HAMAP-Rule" id="MF_00230"/>
    </source>
</evidence>
<evidence type="ECO:0000313" key="12">
    <source>
        <dbReference type="EMBL" id="MBK1810432.1"/>
    </source>
</evidence>
<dbReference type="EC" id="2.4.2.21" evidence="4 11"/>
<dbReference type="InterPro" id="IPR003200">
    <property type="entry name" value="Nict_dMeBzImd_PRibTrfase"/>
</dbReference>
<evidence type="ECO:0000256" key="6">
    <source>
        <dbReference type="ARBA" id="ARBA00022573"/>
    </source>
</evidence>
<dbReference type="GO" id="GO:0008939">
    <property type="term" value="F:nicotinate-nucleotide-dimethylbenzimidazole phosphoribosyltransferase activity"/>
    <property type="evidence" value="ECO:0007669"/>
    <property type="project" value="UniProtKB-EC"/>
</dbReference>
<sequence>MKVQEASLIKNIQPLYEKSMTEAKERIDNLVKPIGSLGKLEKIAIKLSGITGELYNHITKKAVVIMCSDNGVCEEGVASAPQVVTATQTINFIKGVTGVGVLARHNNCDLKVVDIGINEEINHSKLINCKIRKGTSNIAKGEAMTREEALTAIGAGIDLVSKLKKEGYNLIGTGEMGIGNTTSSSSILIALTGCSIDKAVGRGAGLTDEAFEKKKKVIKKALEVNKPNSKDPLDVLHKVGGFDIAGLVGVYLGAAKYRMPVVIDGFISAIAALIAHRLNKVTKDFMFPSHISMEKGYNLVLSELGLEPILDLSMRLGEGSGCPLAFNIIEASTKIMNEMATFEEGNVDLDNYKGLWEEKI</sequence>
<keyword evidence="7 11" id="KW-0328">Glycosyltransferase</keyword>
<dbReference type="PANTHER" id="PTHR43463">
    <property type="entry name" value="NICOTINATE-NUCLEOTIDE--DIMETHYLBENZIMIDAZOLE PHOSPHORIBOSYLTRANSFERASE"/>
    <property type="match status" value="1"/>
</dbReference>
<dbReference type="InterPro" id="IPR036087">
    <property type="entry name" value="Nict_dMeBzImd_PRibTrfase_sf"/>
</dbReference>
<dbReference type="Pfam" id="PF02277">
    <property type="entry name" value="DBI_PRT"/>
    <property type="match status" value="1"/>
</dbReference>
<dbReference type="Gene3D" id="3.40.50.10210">
    <property type="match status" value="1"/>
</dbReference>
<keyword evidence="13" id="KW-1185">Reference proteome</keyword>
<dbReference type="CDD" id="cd02439">
    <property type="entry name" value="DMB-PRT_CobT"/>
    <property type="match status" value="1"/>
</dbReference>
<dbReference type="EMBL" id="JAENHN010000023">
    <property type="protein sequence ID" value="MBK1810432.1"/>
    <property type="molecule type" value="Genomic_DNA"/>
</dbReference>
<name>A0ABS1EM57_9CLOT</name>
<dbReference type="SUPFAM" id="SSF52733">
    <property type="entry name" value="Nicotinate mononucleotide:5,6-dimethylbenzimidazole phosphoribosyltransferase (CobT)"/>
    <property type="match status" value="1"/>
</dbReference>
<dbReference type="InterPro" id="IPR017846">
    <property type="entry name" value="Nict_dMeBzImd_PRibTrfase_bact"/>
</dbReference>
<dbReference type="Gene3D" id="1.10.1610.10">
    <property type="match status" value="1"/>
</dbReference>
<protein>
    <recommendedName>
        <fullName evidence="5 11">Nicotinate-nucleotide--dimethylbenzimidazole phosphoribosyltransferase</fullName>
        <shortName evidence="11">NN:DBI PRT</shortName>
        <ecNumber evidence="4 11">2.4.2.21</ecNumber>
    </recommendedName>
    <alternativeName>
        <fullName evidence="9 11">N(1)-alpha-phosphoribosyltransferase</fullName>
    </alternativeName>
</protein>
<comment type="pathway">
    <text evidence="2 11">Nucleoside biosynthesis; alpha-ribazole biosynthesis; alpha-ribazole from 5,6-dimethylbenzimidazole: step 1/2.</text>
</comment>
<organism evidence="12 13">
    <name type="scientific">Clostridium yunnanense</name>
    <dbReference type="NCBI Taxonomy" id="2800325"/>
    <lineage>
        <taxon>Bacteria</taxon>
        <taxon>Bacillati</taxon>
        <taxon>Bacillota</taxon>
        <taxon>Clostridia</taxon>
        <taxon>Eubacteriales</taxon>
        <taxon>Clostridiaceae</taxon>
        <taxon>Clostridium</taxon>
    </lineage>
</organism>
<dbReference type="NCBIfam" id="NF000996">
    <property type="entry name" value="PRK00105.1"/>
    <property type="match status" value="1"/>
</dbReference>
<evidence type="ECO:0000256" key="7">
    <source>
        <dbReference type="ARBA" id="ARBA00022676"/>
    </source>
</evidence>
<accession>A0ABS1EM57</accession>
<comment type="catalytic activity">
    <reaction evidence="10 11">
        <text>5,6-dimethylbenzimidazole + nicotinate beta-D-ribonucleotide = alpha-ribazole 5'-phosphate + nicotinate + H(+)</text>
        <dbReference type="Rhea" id="RHEA:11196"/>
        <dbReference type="ChEBI" id="CHEBI:15378"/>
        <dbReference type="ChEBI" id="CHEBI:15890"/>
        <dbReference type="ChEBI" id="CHEBI:32544"/>
        <dbReference type="ChEBI" id="CHEBI:57502"/>
        <dbReference type="ChEBI" id="CHEBI:57918"/>
        <dbReference type="EC" id="2.4.2.21"/>
    </reaction>
</comment>
<comment type="similarity">
    <text evidence="3 11">Belongs to the CobT family.</text>
</comment>
<keyword evidence="8 11" id="KW-0808">Transferase</keyword>
<reference evidence="13" key="1">
    <citation type="submission" date="2021-01" db="EMBL/GenBank/DDBJ databases">
        <title>Genome public.</title>
        <authorList>
            <person name="Liu C."/>
            <person name="Sun Q."/>
        </authorList>
    </citation>
    <scope>NUCLEOTIDE SEQUENCE [LARGE SCALE GENOMIC DNA]</scope>
    <source>
        <strain evidence="13">YIM B02505</strain>
    </source>
</reference>
<evidence type="ECO:0000256" key="3">
    <source>
        <dbReference type="ARBA" id="ARBA00007110"/>
    </source>
</evidence>
<evidence type="ECO:0000313" key="13">
    <source>
        <dbReference type="Proteomes" id="UP000596739"/>
    </source>
</evidence>
<evidence type="ECO:0000256" key="8">
    <source>
        <dbReference type="ARBA" id="ARBA00022679"/>
    </source>
</evidence>